<proteinExistence type="predicted"/>
<evidence type="ECO:0008006" key="3">
    <source>
        <dbReference type="Google" id="ProtNLM"/>
    </source>
</evidence>
<reference evidence="1 2" key="1">
    <citation type="submission" date="2024-08" db="EMBL/GenBank/DDBJ databases">
        <authorList>
            <person name="Arias E."/>
        </authorList>
    </citation>
    <scope>NUCLEOTIDE SEQUENCE [LARGE SCALE GENOMIC DNA]</scope>
    <source>
        <strain evidence="1 2">FAM 25317</strain>
    </source>
</reference>
<evidence type="ECO:0000313" key="2">
    <source>
        <dbReference type="Proteomes" id="UP001625389"/>
    </source>
</evidence>
<gene>
    <name evidence="1" type="ORF">ACEN34_01920</name>
</gene>
<dbReference type="EMBL" id="JBGQPK010000004">
    <property type="protein sequence ID" value="MFL2028367.1"/>
    <property type="molecule type" value="Genomic_DNA"/>
</dbReference>
<keyword evidence="2" id="KW-1185">Reference proteome</keyword>
<accession>A0ABW8U910</accession>
<organism evidence="1 2">
    <name type="scientific">Loigolactobacillus zhaoyuanensis</name>
    <dbReference type="NCBI Taxonomy" id="2486017"/>
    <lineage>
        <taxon>Bacteria</taxon>
        <taxon>Bacillati</taxon>
        <taxon>Bacillota</taxon>
        <taxon>Bacilli</taxon>
        <taxon>Lactobacillales</taxon>
        <taxon>Lactobacillaceae</taxon>
        <taxon>Loigolactobacillus</taxon>
    </lineage>
</organism>
<dbReference type="RefSeq" id="WP_407136843.1">
    <property type="nucleotide sequence ID" value="NZ_JBGQPK010000004.1"/>
</dbReference>
<name>A0ABW8U910_9LACO</name>
<comment type="caution">
    <text evidence="1">The sequence shown here is derived from an EMBL/GenBank/DDBJ whole genome shotgun (WGS) entry which is preliminary data.</text>
</comment>
<sequence length="114" mass="12874">MEFNQTNLKQLGTQLQTSYQKIVDFEAPATPSQSSVALPQMPQFQIEQFIAQALNKQLDVTVQFNDFDHGGQTQIRGHFQRRQSKTIIFTADDHKLVHLVTANAIRYIALSAVA</sequence>
<dbReference type="Proteomes" id="UP001625389">
    <property type="component" value="Unassembled WGS sequence"/>
</dbReference>
<protein>
    <recommendedName>
        <fullName evidence="3">YolD-like protein</fullName>
    </recommendedName>
</protein>
<evidence type="ECO:0000313" key="1">
    <source>
        <dbReference type="EMBL" id="MFL2028367.1"/>
    </source>
</evidence>